<dbReference type="STRING" id="1890683.A0A427YUD8"/>
<feature type="compositionally biased region" description="Basic and acidic residues" evidence="11">
    <location>
        <begin position="549"/>
        <end position="562"/>
    </location>
</feature>
<keyword evidence="14" id="KW-1185">Reference proteome</keyword>
<keyword evidence="7 10" id="KW-0378">Hydrolase</keyword>
<accession>A0A427YUD8</accession>
<comment type="caution">
    <text evidence="13">The sequence shown here is derived from an EMBL/GenBank/DDBJ whole genome shotgun (WGS) entry which is preliminary data.</text>
</comment>
<feature type="domain" description="VLRF1" evidence="12">
    <location>
        <begin position="218"/>
        <end position="375"/>
    </location>
</feature>
<dbReference type="Pfam" id="PF18826">
    <property type="entry name" value="bVLRF1"/>
    <property type="match status" value="1"/>
</dbReference>
<name>A0A427YUD8_9TREE</name>
<proteinExistence type="inferred from homology"/>
<evidence type="ECO:0000259" key="12">
    <source>
        <dbReference type="PROSITE" id="PS52044"/>
    </source>
</evidence>
<evidence type="ECO:0000256" key="1">
    <source>
        <dbReference type="ARBA" id="ARBA00004496"/>
    </source>
</evidence>
<evidence type="ECO:0000256" key="6">
    <source>
        <dbReference type="ARBA" id="ARBA00022759"/>
    </source>
</evidence>
<keyword evidence="3 10" id="KW-0963">Cytoplasm</keyword>
<keyword evidence="4 10" id="KW-0540">Nuclease</keyword>
<dbReference type="InterPro" id="IPR041175">
    <property type="entry name" value="VLRF1/Vms1"/>
</dbReference>
<evidence type="ECO:0000313" key="13">
    <source>
        <dbReference type="EMBL" id="RSH94692.1"/>
    </source>
</evidence>
<dbReference type="GO" id="GO:0036503">
    <property type="term" value="P:ERAD pathway"/>
    <property type="evidence" value="ECO:0007669"/>
    <property type="project" value="TreeGrafter"/>
</dbReference>
<dbReference type="OrthoDB" id="429841at2759"/>
<evidence type="ECO:0000256" key="3">
    <source>
        <dbReference type="ARBA" id="ARBA00022490"/>
    </source>
</evidence>
<comment type="similarity">
    <text evidence="2 10">Belongs to the ANKZF1/VMS1 family.</text>
</comment>
<dbReference type="GO" id="GO:0016787">
    <property type="term" value="F:hydrolase activity"/>
    <property type="evidence" value="ECO:0007669"/>
    <property type="project" value="UniProtKB-KW"/>
</dbReference>
<comment type="domain">
    <text evidence="10">The VLRF1 domain mediates binding to the 60S ribosomal subunit.</text>
</comment>
<protein>
    <recommendedName>
        <fullName evidence="12">VLRF1 domain-containing protein</fullName>
    </recommendedName>
</protein>
<evidence type="ECO:0000256" key="10">
    <source>
        <dbReference type="PROSITE-ProRule" id="PRU01389"/>
    </source>
</evidence>
<evidence type="ECO:0000256" key="4">
    <source>
        <dbReference type="ARBA" id="ARBA00022722"/>
    </source>
</evidence>
<reference evidence="13 14" key="1">
    <citation type="submission" date="2018-11" db="EMBL/GenBank/DDBJ databases">
        <title>Genome sequence of Saitozyma podzolica DSM 27192.</title>
        <authorList>
            <person name="Aliyu H."/>
            <person name="Gorte O."/>
            <person name="Ochsenreither K."/>
        </authorList>
    </citation>
    <scope>NUCLEOTIDE SEQUENCE [LARGE SCALE GENOMIC DNA]</scope>
    <source>
        <strain evidence="13 14">DSM 27192</strain>
    </source>
</reference>
<evidence type="ECO:0000256" key="11">
    <source>
        <dbReference type="SAM" id="MobiDB-lite"/>
    </source>
</evidence>
<dbReference type="PROSITE" id="PS52044">
    <property type="entry name" value="VLRF1"/>
    <property type="match status" value="1"/>
</dbReference>
<feature type="region of interest" description="Disordered" evidence="11">
    <location>
        <begin position="531"/>
        <end position="636"/>
    </location>
</feature>
<keyword evidence="6 10" id="KW-0255">Endonuclease</keyword>
<dbReference type="PANTHER" id="PTHR16036:SF2">
    <property type="entry name" value="TRNA ENDONUCLEASE ANKZF1"/>
    <property type="match status" value="1"/>
</dbReference>
<keyword evidence="9" id="KW-0175">Coiled coil</keyword>
<dbReference type="GO" id="GO:0004519">
    <property type="term" value="F:endonuclease activity"/>
    <property type="evidence" value="ECO:0007669"/>
    <property type="project" value="UniProtKB-KW"/>
</dbReference>
<dbReference type="Proteomes" id="UP000279259">
    <property type="component" value="Unassembled WGS sequence"/>
</dbReference>
<dbReference type="EMBL" id="RSCD01000002">
    <property type="protein sequence ID" value="RSH94692.1"/>
    <property type="molecule type" value="Genomic_DNA"/>
</dbReference>
<dbReference type="AlphaFoldDB" id="A0A427YUD8"/>
<feature type="region of interest" description="Disordered" evidence="11">
    <location>
        <begin position="399"/>
        <end position="428"/>
    </location>
</feature>
<evidence type="ECO:0000256" key="7">
    <source>
        <dbReference type="ARBA" id="ARBA00022801"/>
    </source>
</evidence>
<organism evidence="13 14">
    <name type="scientific">Saitozyma podzolica</name>
    <dbReference type="NCBI Taxonomy" id="1890683"/>
    <lineage>
        <taxon>Eukaryota</taxon>
        <taxon>Fungi</taxon>
        <taxon>Dikarya</taxon>
        <taxon>Basidiomycota</taxon>
        <taxon>Agaricomycotina</taxon>
        <taxon>Tremellomycetes</taxon>
        <taxon>Tremellales</taxon>
        <taxon>Trimorphomycetaceae</taxon>
        <taxon>Saitozyma</taxon>
    </lineage>
</organism>
<evidence type="ECO:0000256" key="5">
    <source>
        <dbReference type="ARBA" id="ARBA00022737"/>
    </source>
</evidence>
<feature type="compositionally biased region" description="Basic and acidic residues" evidence="11">
    <location>
        <begin position="571"/>
        <end position="582"/>
    </location>
</feature>
<feature type="compositionally biased region" description="Polar residues" evidence="11">
    <location>
        <begin position="39"/>
        <end position="53"/>
    </location>
</feature>
<dbReference type="InterPro" id="IPR047139">
    <property type="entry name" value="ANKZ1/VMS1"/>
</dbReference>
<sequence length="636" mass="71261">MSGISSQSILSRAISVYSIPPSSSRTSPYGPSSKALRTPSMQRRLTAKPTASQSIRCQTCPNAGFETVEEQREHFKSDWHRYNAKAKLTGRIVTAEEWDNMVEGVSSISGSASSSSGSSQSKITRLFQKQSLTRDADAVDSDEEAELADRRRRAQLRTAVIWFSPVSPLESLGVPKDTQFGVHRALFPPLETAHDYLVELKRLQLSAQPTRVVDDTEEERRITMLMVAGGHFAGMVVALRPRDKRERQEVKGAGEIRVLKHKTFHRYTTRRKQGGSQGLNDNAKSKAVSAGAMLRRYGEQALQEEIRALLSDWAEDLAASERIFIRASTHGKRSFWGYDGAVLDKLDDRIRTFPFPTRRPTLQELLRCWHELSRVKTSHLSAEALQALDDAYIASLQPRKAPPKTVSAPTPVAPVPAPRDPEEEARQDRQRRLAEMVRKGRLDALRPFWTKYASEFDAAVLGTAASAGQEEVIRYFLEEVRLDPTIPLEGGKRAYDLASTKVARNVFRRIRHEHEEWYDWAAAHVPVGLSEEAEAKQDEKKAERRKGLREKMKEREKARAEADAAAEEDEARQKAAEEEARKRQGGAGFGQLGLPQSSGPQKLGGRGAEGLAGMSAEMRMQIERERRARAAEARFR</sequence>
<evidence type="ECO:0000256" key="8">
    <source>
        <dbReference type="ARBA" id="ARBA00023043"/>
    </source>
</evidence>
<feature type="compositionally biased region" description="Basic and acidic residues" evidence="11">
    <location>
        <begin position="620"/>
        <end position="636"/>
    </location>
</feature>
<evidence type="ECO:0000256" key="9">
    <source>
        <dbReference type="ARBA" id="ARBA00023054"/>
    </source>
</evidence>
<feature type="active site" evidence="10">
    <location>
        <position position="277"/>
    </location>
</feature>
<comment type="subcellular location">
    <subcellularLocation>
        <location evidence="1">Cytoplasm</location>
    </subcellularLocation>
</comment>
<gene>
    <name evidence="13" type="ORF">EHS25_004497</name>
</gene>
<evidence type="ECO:0000256" key="2">
    <source>
        <dbReference type="ARBA" id="ARBA00009262"/>
    </source>
</evidence>
<keyword evidence="5" id="KW-0677">Repeat</keyword>
<feature type="compositionally biased region" description="Low complexity" evidence="11">
    <location>
        <begin position="20"/>
        <end position="33"/>
    </location>
</feature>
<feature type="region of interest" description="Disordered" evidence="11">
    <location>
        <begin position="20"/>
        <end position="53"/>
    </location>
</feature>
<evidence type="ECO:0000313" key="14">
    <source>
        <dbReference type="Proteomes" id="UP000279259"/>
    </source>
</evidence>
<keyword evidence="8" id="KW-0040">ANK repeat</keyword>
<feature type="compositionally biased region" description="Basic and acidic residues" evidence="11">
    <location>
        <begin position="533"/>
        <end position="542"/>
    </location>
</feature>
<dbReference type="GO" id="GO:0005737">
    <property type="term" value="C:cytoplasm"/>
    <property type="evidence" value="ECO:0007669"/>
    <property type="project" value="UniProtKB-SubCell"/>
</dbReference>
<dbReference type="PANTHER" id="PTHR16036">
    <property type="entry name" value="ANKYRIN REPEAT AND ZINC FINGER DOMAIN-CONTAINING PROTEIN 1"/>
    <property type="match status" value="1"/>
</dbReference>